<dbReference type="SUPFAM" id="SSF46785">
    <property type="entry name" value="Winged helix' DNA-binding domain"/>
    <property type="match status" value="1"/>
</dbReference>
<dbReference type="KEGG" id="asun:KG104_10285"/>
<keyword evidence="1" id="KW-0805">Transcription regulation</keyword>
<evidence type="ECO:0000313" key="5">
    <source>
        <dbReference type="EMBL" id="QWQ34931.1"/>
    </source>
</evidence>
<dbReference type="Gene3D" id="1.10.10.10">
    <property type="entry name" value="Winged helix-like DNA-binding domain superfamily/Winged helix DNA-binding domain"/>
    <property type="match status" value="1"/>
</dbReference>
<dbReference type="InterPro" id="IPR028978">
    <property type="entry name" value="Chorismate_lyase_/UTRA_dom_sf"/>
</dbReference>
<name>A0A975S4S2_9MICC</name>
<keyword evidence="3" id="KW-0804">Transcription</keyword>
<dbReference type="Pfam" id="PF07702">
    <property type="entry name" value="UTRA"/>
    <property type="match status" value="1"/>
</dbReference>
<dbReference type="InterPro" id="IPR050679">
    <property type="entry name" value="Bact_HTH_transcr_reg"/>
</dbReference>
<feature type="domain" description="HTH gntR-type" evidence="4">
    <location>
        <begin position="19"/>
        <end position="86"/>
    </location>
</feature>
<reference evidence="5" key="1">
    <citation type="submission" date="2021-06" db="EMBL/GenBank/DDBJ databases">
        <title>Novel species in genus Arthrobacter.</title>
        <authorList>
            <person name="Zhang G."/>
        </authorList>
    </citation>
    <scope>NUCLEOTIDE SEQUENCE</scope>
    <source>
        <strain evidence="5">Zg-ZUI122</strain>
    </source>
</reference>
<sequence>MTEQALRGMQETIDAGTGVAKHLQLQSILRRFVEEQATAGAAIPSERLLADHFGVARMTVRQAIDALVADEVLERVVGLGTFVARPKLDLQVKLTSYSEEMARRGMVPDARVLSFEQVGASRLVARELQIDPGQPVVRFRRQLLADGEPMSVDENFIPAVHVPGMLDEEPPTSLYRVLSERYGMVMEWGEDTIEATAASASTARLLNVELGAPLLKIQRHAYVSRTMVDYSVSYYRADRYKLWVPLQRPGMRTPRSYHPHRHQGS</sequence>
<evidence type="ECO:0000313" key="6">
    <source>
        <dbReference type="Proteomes" id="UP000680588"/>
    </source>
</evidence>
<dbReference type="SUPFAM" id="SSF64288">
    <property type="entry name" value="Chorismate lyase-like"/>
    <property type="match status" value="1"/>
</dbReference>
<dbReference type="PRINTS" id="PR00035">
    <property type="entry name" value="HTHGNTR"/>
</dbReference>
<dbReference type="PANTHER" id="PTHR44846">
    <property type="entry name" value="MANNOSYL-D-GLYCERATE TRANSPORT/METABOLISM SYSTEM REPRESSOR MNGR-RELATED"/>
    <property type="match status" value="1"/>
</dbReference>
<dbReference type="PROSITE" id="PS50949">
    <property type="entry name" value="HTH_GNTR"/>
    <property type="match status" value="1"/>
</dbReference>
<dbReference type="PANTHER" id="PTHR44846:SF1">
    <property type="entry name" value="MANNOSYL-D-GLYCERATE TRANSPORT_METABOLISM SYSTEM REPRESSOR MNGR-RELATED"/>
    <property type="match status" value="1"/>
</dbReference>
<dbReference type="SMART" id="SM00345">
    <property type="entry name" value="HTH_GNTR"/>
    <property type="match status" value="1"/>
</dbReference>
<dbReference type="SMART" id="SM00866">
    <property type="entry name" value="UTRA"/>
    <property type="match status" value="1"/>
</dbReference>
<dbReference type="InterPro" id="IPR011663">
    <property type="entry name" value="UTRA"/>
</dbReference>
<evidence type="ECO:0000259" key="4">
    <source>
        <dbReference type="PROSITE" id="PS50949"/>
    </source>
</evidence>
<evidence type="ECO:0000256" key="2">
    <source>
        <dbReference type="ARBA" id="ARBA00023125"/>
    </source>
</evidence>
<dbReference type="CDD" id="cd07377">
    <property type="entry name" value="WHTH_GntR"/>
    <property type="match status" value="1"/>
</dbReference>
<evidence type="ECO:0000256" key="3">
    <source>
        <dbReference type="ARBA" id="ARBA00023163"/>
    </source>
</evidence>
<dbReference type="Gene3D" id="3.40.1410.10">
    <property type="entry name" value="Chorismate lyase-like"/>
    <property type="match status" value="1"/>
</dbReference>
<gene>
    <name evidence="5" type="ORF">KG104_10285</name>
</gene>
<dbReference type="GO" id="GO:0045892">
    <property type="term" value="P:negative regulation of DNA-templated transcription"/>
    <property type="evidence" value="ECO:0007669"/>
    <property type="project" value="TreeGrafter"/>
</dbReference>
<dbReference type="GO" id="GO:0003677">
    <property type="term" value="F:DNA binding"/>
    <property type="evidence" value="ECO:0007669"/>
    <property type="project" value="UniProtKB-KW"/>
</dbReference>
<dbReference type="Proteomes" id="UP000680588">
    <property type="component" value="Chromosome"/>
</dbReference>
<dbReference type="GO" id="GO:0003700">
    <property type="term" value="F:DNA-binding transcription factor activity"/>
    <property type="evidence" value="ECO:0007669"/>
    <property type="project" value="InterPro"/>
</dbReference>
<dbReference type="Pfam" id="PF00392">
    <property type="entry name" value="GntR"/>
    <property type="match status" value="1"/>
</dbReference>
<evidence type="ECO:0000256" key="1">
    <source>
        <dbReference type="ARBA" id="ARBA00023015"/>
    </source>
</evidence>
<protein>
    <submittedName>
        <fullName evidence="5">GntR family transcriptional regulator</fullName>
    </submittedName>
</protein>
<dbReference type="InterPro" id="IPR000524">
    <property type="entry name" value="Tscrpt_reg_HTH_GntR"/>
</dbReference>
<keyword evidence="6" id="KW-1185">Reference proteome</keyword>
<keyword evidence="2" id="KW-0238">DNA-binding</keyword>
<proteinExistence type="predicted"/>
<dbReference type="EMBL" id="CP076456">
    <property type="protein sequence ID" value="QWQ34931.1"/>
    <property type="molecule type" value="Genomic_DNA"/>
</dbReference>
<accession>A0A975S4S2</accession>
<dbReference type="InterPro" id="IPR036388">
    <property type="entry name" value="WH-like_DNA-bd_sf"/>
</dbReference>
<dbReference type="AlphaFoldDB" id="A0A975S4S2"/>
<organism evidence="5 6">
    <name type="scientific">Arthrobacter sunyaminii</name>
    <dbReference type="NCBI Taxonomy" id="2816859"/>
    <lineage>
        <taxon>Bacteria</taxon>
        <taxon>Bacillati</taxon>
        <taxon>Actinomycetota</taxon>
        <taxon>Actinomycetes</taxon>
        <taxon>Micrococcales</taxon>
        <taxon>Micrococcaceae</taxon>
        <taxon>Arthrobacter</taxon>
    </lineage>
</organism>
<dbReference type="InterPro" id="IPR036390">
    <property type="entry name" value="WH_DNA-bd_sf"/>
</dbReference>